<dbReference type="AlphaFoldDB" id="A0A928Z457"/>
<proteinExistence type="predicted"/>
<sequence>MSLAFDLETYQWTAAETSILEAFRKEFGLGLENMQPVFQDRDFYVLHKCLHNSKWQYWNFYVFLEPNIQPRRVKEWFQSRYVDDQYDFGNTIRYMADSVVIAITGHLSAKSEPKTLTMPNIIEQQCAVYQTQEHRWTSRQRVLWQALLKQFNCTIDAMQVASISESEIILQLLAYPTDDGLSDFFLLIAPGLEVEDAVFRLKTHCPNYPQELSNCVEFADEDTVLFRVDVA</sequence>
<keyword evidence="2" id="KW-1185">Reference proteome</keyword>
<comment type="caution">
    <text evidence="1">The sequence shown here is derived from an EMBL/GenBank/DDBJ whole genome shotgun (WGS) entry which is preliminary data.</text>
</comment>
<reference evidence="1" key="1">
    <citation type="submission" date="2020-10" db="EMBL/GenBank/DDBJ databases">
        <authorList>
            <person name="Castelo-Branco R."/>
            <person name="Eusebio N."/>
            <person name="Adriana R."/>
            <person name="Vieira A."/>
            <person name="Brugerolle De Fraissinette N."/>
            <person name="Rezende De Castro R."/>
            <person name="Schneider M.P."/>
            <person name="Vasconcelos V."/>
            <person name="Leao P.N."/>
        </authorList>
    </citation>
    <scope>NUCLEOTIDE SEQUENCE</scope>
    <source>
        <strain evidence="1">LEGE 11480</strain>
    </source>
</reference>
<evidence type="ECO:0000313" key="2">
    <source>
        <dbReference type="Proteomes" id="UP000625316"/>
    </source>
</evidence>
<accession>A0A928Z457</accession>
<dbReference type="Proteomes" id="UP000625316">
    <property type="component" value="Unassembled WGS sequence"/>
</dbReference>
<organism evidence="1 2">
    <name type="scientific">Romeriopsis navalis LEGE 11480</name>
    <dbReference type="NCBI Taxonomy" id="2777977"/>
    <lineage>
        <taxon>Bacteria</taxon>
        <taxon>Bacillati</taxon>
        <taxon>Cyanobacteriota</taxon>
        <taxon>Cyanophyceae</taxon>
        <taxon>Leptolyngbyales</taxon>
        <taxon>Leptolyngbyaceae</taxon>
        <taxon>Romeriopsis</taxon>
        <taxon>Romeriopsis navalis</taxon>
    </lineage>
</organism>
<evidence type="ECO:0000313" key="1">
    <source>
        <dbReference type="EMBL" id="MBE9030692.1"/>
    </source>
</evidence>
<protein>
    <submittedName>
        <fullName evidence="1">Uncharacterized protein</fullName>
    </submittedName>
</protein>
<dbReference type="EMBL" id="JADEXQ010000041">
    <property type="protein sequence ID" value="MBE9030692.1"/>
    <property type="molecule type" value="Genomic_DNA"/>
</dbReference>
<gene>
    <name evidence="1" type="ORF">IQ266_13220</name>
</gene>
<name>A0A928Z457_9CYAN</name>
<dbReference type="RefSeq" id="WP_264325520.1">
    <property type="nucleotide sequence ID" value="NZ_JADEXQ010000041.1"/>
</dbReference>